<feature type="compositionally biased region" description="Basic and acidic residues" evidence="1">
    <location>
        <begin position="593"/>
        <end position="610"/>
    </location>
</feature>
<feature type="region of interest" description="Disordered" evidence="1">
    <location>
        <begin position="578"/>
        <end position="627"/>
    </location>
</feature>
<evidence type="ECO:0000313" key="3">
    <source>
        <dbReference type="Proteomes" id="UP001175227"/>
    </source>
</evidence>
<name>A0AA39NBW9_9AGAR</name>
<reference evidence="2" key="1">
    <citation type="submission" date="2023-06" db="EMBL/GenBank/DDBJ databases">
        <authorList>
            <consortium name="Lawrence Berkeley National Laboratory"/>
            <person name="Ahrendt S."/>
            <person name="Sahu N."/>
            <person name="Indic B."/>
            <person name="Wong-Bajracharya J."/>
            <person name="Merenyi Z."/>
            <person name="Ke H.-M."/>
            <person name="Monk M."/>
            <person name="Kocsube S."/>
            <person name="Drula E."/>
            <person name="Lipzen A."/>
            <person name="Balint B."/>
            <person name="Henrissat B."/>
            <person name="Andreopoulos B."/>
            <person name="Martin F.M."/>
            <person name="Harder C.B."/>
            <person name="Rigling D."/>
            <person name="Ford K.L."/>
            <person name="Foster G.D."/>
            <person name="Pangilinan J."/>
            <person name="Papanicolaou A."/>
            <person name="Barry K."/>
            <person name="LaButti K."/>
            <person name="Viragh M."/>
            <person name="Koriabine M."/>
            <person name="Yan M."/>
            <person name="Riley R."/>
            <person name="Champramary S."/>
            <person name="Plett K.L."/>
            <person name="Tsai I.J."/>
            <person name="Slot J."/>
            <person name="Sipos G."/>
            <person name="Plett J."/>
            <person name="Nagy L.G."/>
            <person name="Grigoriev I.V."/>
        </authorList>
    </citation>
    <scope>NUCLEOTIDE SEQUENCE</scope>
    <source>
        <strain evidence="2">ICMP 16352</strain>
    </source>
</reference>
<comment type="caution">
    <text evidence="2">The sequence shown here is derived from an EMBL/GenBank/DDBJ whole genome shotgun (WGS) entry which is preliminary data.</text>
</comment>
<sequence>MSLSHAASTLNADVWHVAIDSMGNEKAYCRLCNDSLGRTIRNVKAHENTHKHQAFVLAQQVTRPSLVAQALQSTESIPQDSQPSLPAVPILSPFNVAGTNLLYSFLPAGQRPELLPLPPTTPDPIASYLNDYWMNAEQSGETGAQSPQQTGISLIAQAIVDLMDRGPDTILSDDEADERSDEEEDIQLQDPDVSEQSRKRRHRISCTLDIFMHLPRSAFSQHQLDLFLWLLEANQVDDLPSVSSTKKLNNVLQKLCGVDSIRYEGALGHQYYVNSLSQIIAQEMSNPKIRPLLEFYPEDGSKHMSKAHHVARWLNEVPDNQLTPMLRVREGEDYYIHEPMMLCDGVVCMPYRWIKRQGKHFARCWKMQTCVNDTKAVWRVLKVDGYEVSEDELLKNFPELCKDAGPIYNLPHLTLIDSVCEDIHQPDVLSAWTLTDPKTGNKWRERAQGCRVLAFPLWLYCDDTSGNVSKKWNKHNSFLFTPAGLPRSESQKDYNVHFLSTSNIAPPLEMLDGIVQQLEEAQDQGIWAWDCHLNEAVLVIPMVLAMLGDNPMQSEFACHIGLRGKYFCRICWVKGKDANESRPAGHTANVPEDVWHMDGVDSDSDIGHDEGSDDSQSAKGTKSKGHSKLMESFDAMKRRVTDFLKVNVPRTKAETMANLRSQFVEAQTLGSGNTIKSMRTQSGLKDTFASFFIDKLINSYKTKRGDQRQEALDKAISEMCDKILSLVWRIKGLDPHSDTPVEILHVVLLDFIKYLWHDVVHNQLGKNEGKKHQLMVRLSSVDVEGMGLPPLAGHTLVTYCGSLTGRDFRAIAQTWVTLSKLVPLIWQPEIDDIDAYVALLQQEIDCFLQCVAVWTCQWFNKPKFHILVHLPEHIRRFGPAMLFATEAFESFNAIIQTKSVHSNRHAPSRDIARAFAQCNRIRHMFSQGLFLLRDVAEVKEMALALVAEPSTATEYLGLTKNESQAVKWGTYSSDGRPAHPFLDTKMGRHAPSLFGSMNNAPVNLMCKTGKDFYLLNHDFCRLGGHVVVRGLESNFIGSVEEIVQQAVLFGNKVDFVLIQPVLLGSKSAHGMLQIEQTMGLCIVPLADVLCTVNVQHDCIRNGCGAERVVPVRQEGKITSELREQTIHRRNPQDIVLNTAQM</sequence>
<gene>
    <name evidence="2" type="ORF">IW261DRAFT_1613923</name>
</gene>
<dbReference type="PANTHER" id="PTHR31912">
    <property type="entry name" value="IP13529P"/>
    <property type="match status" value="1"/>
</dbReference>
<proteinExistence type="predicted"/>
<organism evidence="2 3">
    <name type="scientific">Armillaria novae-zelandiae</name>
    <dbReference type="NCBI Taxonomy" id="153914"/>
    <lineage>
        <taxon>Eukaryota</taxon>
        <taxon>Fungi</taxon>
        <taxon>Dikarya</taxon>
        <taxon>Basidiomycota</taxon>
        <taxon>Agaricomycotina</taxon>
        <taxon>Agaricomycetes</taxon>
        <taxon>Agaricomycetidae</taxon>
        <taxon>Agaricales</taxon>
        <taxon>Marasmiineae</taxon>
        <taxon>Physalacriaceae</taxon>
        <taxon>Armillaria</taxon>
    </lineage>
</organism>
<dbReference type="AlphaFoldDB" id="A0AA39NBW9"/>
<feature type="compositionally biased region" description="Acidic residues" evidence="1">
    <location>
        <begin position="171"/>
        <end position="187"/>
    </location>
</feature>
<feature type="region of interest" description="Disordered" evidence="1">
    <location>
        <begin position="167"/>
        <end position="199"/>
    </location>
</feature>
<protein>
    <submittedName>
        <fullName evidence="2">Uncharacterized protein</fullName>
    </submittedName>
</protein>
<evidence type="ECO:0000256" key="1">
    <source>
        <dbReference type="SAM" id="MobiDB-lite"/>
    </source>
</evidence>
<accession>A0AA39NBW9</accession>
<keyword evidence="3" id="KW-1185">Reference proteome</keyword>
<evidence type="ECO:0000313" key="2">
    <source>
        <dbReference type="EMBL" id="KAK0462782.1"/>
    </source>
</evidence>
<dbReference type="Proteomes" id="UP001175227">
    <property type="component" value="Unassembled WGS sequence"/>
</dbReference>
<dbReference type="PANTHER" id="PTHR31912:SF34">
    <property type="entry name" value="NOTOCHORD-RELATED PROTEIN"/>
    <property type="match status" value="1"/>
</dbReference>
<dbReference type="EMBL" id="JAUEPR010000122">
    <property type="protein sequence ID" value="KAK0462782.1"/>
    <property type="molecule type" value="Genomic_DNA"/>
</dbReference>